<protein>
    <submittedName>
        <fullName evidence="3">DNA/RNA non-specific endonuclease</fullName>
    </submittedName>
</protein>
<dbReference type="InterPro" id="IPR001604">
    <property type="entry name" value="Endo_G_ENPP1-like_dom"/>
</dbReference>
<comment type="caution">
    <text evidence="3">The sequence shown here is derived from an EMBL/GenBank/DDBJ whole genome shotgun (WGS) entry which is preliminary data.</text>
</comment>
<keyword evidence="3" id="KW-0540">Nuclease</keyword>
<evidence type="ECO:0000259" key="2">
    <source>
        <dbReference type="SMART" id="SM00892"/>
    </source>
</evidence>
<dbReference type="SMART" id="SM00892">
    <property type="entry name" value="Endonuclease_NS"/>
    <property type="match status" value="1"/>
</dbReference>
<evidence type="ECO:0000313" key="4">
    <source>
        <dbReference type="Proteomes" id="UP001597534"/>
    </source>
</evidence>
<dbReference type="InterPro" id="IPR044925">
    <property type="entry name" value="His-Me_finger_sf"/>
</dbReference>
<keyword evidence="4" id="KW-1185">Reference proteome</keyword>
<dbReference type="PANTHER" id="PTHR13966:SF5">
    <property type="entry name" value="ENDONUCLEASE G, MITOCHONDRIAL"/>
    <property type="match status" value="1"/>
</dbReference>
<dbReference type="Gene3D" id="3.40.570.10">
    <property type="entry name" value="Extracellular Endonuclease, subunit A"/>
    <property type="match status" value="1"/>
</dbReference>
<sequence length="258" mass="29822">MSFTRIIGCLVAPLFFISCKEVVLNAESNEVIEIFQGDTDFNFLPTSTTNNVYHHDAFAFSYAEEYEQSEWVAYYLDSNDMSSVDFERPYFNQDPIVITKSADWRNFKKSGYNKGHLCPAADRKSSYELYEQTFFTSNVSPQLYDFNAGIWNRMEQKVRYWAKRYDGVYVLTGGVLSDNLKTIGKEKVAVPNYFYKIVLTKDRSKMIGFLVPHQKTSKAIYEFVVSVDTIEQMTGIDFFPNLEDALETKLESVSNVKF</sequence>
<dbReference type="Pfam" id="PF01223">
    <property type="entry name" value="Endonuclease_NS"/>
    <property type="match status" value="1"/>
</dbReference>
<dbReference type="SMART" id="SM00477">
    <property type="entry name" value="NUC"/>
    <property type="match status" value="1"/>
</dbReference>
<dbReference type="GO" id="GO:0004519">
    <property type="term" value="F:endonuclease activity"/>
    <property type="evidence" value="ECO:0007669"/>
    <property type="project" value="UniProtKB-KW"/>
</dbReference>
<reference evidence="4" key="1">
    <citation type="journal article" date="2019" name="Int. J. Syst. Evol. Microbiol.">
        <title>The Global Catalogue of Microorganisms (GCM) 10K type strain sequencing project: providing services to taxonomists for standard genome sequencing and annotation.</title>
        <authorList>
            <consortium name="The Broad Institute Genomics Platform"/>
            <consortium name="The Broad Institute Genome Sequencing Center for Infectious Disease"/>
            <person name="Wu L."/>
            <person name="Ma J."/>
        </authorList>
    </citation>
    <scope>NUCLEOTIDE SEQUENCE [LARGE SCALE GENOMIC DNA]</scope>
    <source>
        <strain evidence="4">KCTC 22671</strain>
    </source>
</reference>
<feature type="domain" description="ENPP1-3/EXOG-like endonuclease/phosphodiesterase" evidence="1">
    <location>
        <begin position="55"/>
        <end position="245"/>
    </location>
</feature>
<accession>A0ABW5YND9</accession>
<dbReference type="SUPFAM" id="SSF54060">
    <property type="entry name" value="His-Me finger endonucleases"/>
    <property type="match status" value="1"/>
</dbReference>
<organism evidence="3 4">
    <name type="scientific">Flavobacterium chuncheonense</name>
    <dbReference type="NCBI Taxonomy" id="2026653"/>
    <lineage>
        <taxon>Bacteria</taxon>
        <taxon>Pseudomonadati</taxon>
        <taxon>Bacteroidota</taxon>
        <taxon>Flavobacteriia</taxon>
        <taxon>Flavobacteriales</taxon>
        <taxon>Flavobacteriaceae</taxon>
        <taxon>Flavobacterium</taxon>
    </lineage>
</organism>
<name>A0ABW5YND9_9FLAO</name>
<evidence type="ECO:0000259" key="1">
    <source>
        <dbReference type="SMART" id="SM00477"/>
    </source>
</evidence>
<dbReference type="PANTHER" id="PTHR13966">
    <property type="entry name" value="ENDONUCLEASE RELATED"/>
    <property type="match status" value="1"/>
</dbReference>
<dbReference type="PROSITE" id="PS51257">
    <property type="entry name" value="PROKAR_LIPOPROTEIN"/>
    <property type="match status" value="1"/>
</dbReference>
<dbReference type="RefSeq" id="WP_379811554.1">
    <property type="nucleotide sequence ID" value="NZ_JBHUPC010000013.1"/>
</dbReference>
<feature type="domain" description="DNA/RNA non-specific endonuclease/pyrophosphatase/phosphodiesterase" evidence="2">
    <location>
        <begin position="54"/>
        <end position="245"/>
    </location>
</feature>
<dbReference type="InterPro" id="IPR040255">
    <property type="entry name" value="Non-specific_endonuclease"/>
</dbReference>
<dbReference type="EMBL" id="JBHUPC010000013">
    <property type="protein sequence ID" value="MFD2891939.1"/>
    <property type="molecule type" value="Genomic_DNA"/>
</dbReference>
<proteinExistence type="predicted"/>
<keyword evidence="3" id="KW-0378">Hydrolase</keyword>
<dbReference type="Proteomes" id="UP001597534">
    <property type="component" value="Unassembled WGS sequence"/>
</dbReference>
<gene>
    <name evidence="3" type="ORF">ACFS5J_07945</name>
</gene>
<dbReference type="InterPro" id="IPR044929">
    <property type="entry name" value="DNA/RNA_non-sp_Endonuclease_sf"/>
</dbReference>
<keyword evidence="3" id="KW-0255">Endonuclease</keyword>
<evidence type="ECO:0000313" key="3">
    <source>
        <dbReference type="EMBL" id="MFD2891939.1"/>
    </source>
</evidence>
<dbReference type="InterPro" id="IPR020821">
    <property type="entry name" value="ENPP1-3/EXOG-like_nuc-like"/>
</dbReference>